<reference evidence="3" key="2">
    <citation type="submission" date="2025-09" db="UniProtKB">
        <authorList>
            <consortium name="Ensembl"/>
        </authorList>
    </citation>
    <scope>IDENTIFICATION</scope>
</reference>
<feature type="domain" description="BTB" evidence="2">
    <location>
        <begin position="45"/>
        <end position="75"/>
    </location>
</feature>
<dbReference type="Pfam" id="PF00651">
    <property type="entry name" value="BTB"/>
    <property type="match status" value="1"/>
</dbReference>
<organism evidence="3 4">
    <name type="scientific">Cyanistes caeruleus</name>
    <name type="common">Eurasian blue tit</name>
    <name type="synonym">Parus caeruleus</name>
    <dbReference type="NCBI Taxonomy" id="156563"/>
    <lineage>
        <taxon>Eukaryota</taxon>
        <taxon>Metazoa</taxon>
        <taxon>Chordata</taxon>
        <taxon>Craniata</taxon>
        <taxon>Vertebrata</taxon>
        <taxon>Euteleostomi</taxon>
        <taxon>Archelosauria</taxon>
        <taxon>Archosauria</taxon>
        <taxon>Dinosauria</taxon>
        <taxon>Saurischia</taxon>
        <taxon>Theropoda</taxon>
        <taxon>Coelurosauria</taxon>
        <taxon>Aves</taxon>
        <taxon>Neognathae</taxon>
        <taxon>Neoaves</taxon>
        <taxon>Telluraves</taxon>
        <taxon>Australaves</taxon>
        <taxon>Passeriformes</taxon>
        <taxon>Paridae</taxon>
        <taxon>Cyanistes</taxon>
    </lineage>
</organism>
<sequence length="141" mass="14962">GGNRRRGKGGPGPGGTLGIQPGNSKVAAPNLLRALHSLYQLGHLCDVTVLTQHLGIQEEFLAHKAVLAASSNYFRGSALLGCSLTGGAAPWWWCLRGCVLSQERVNHPLEFPLFGARVMTILCPDGSESGMILDVILFGLE</sequence>
<feature type="region of interest" description="Disordered" evidence="1">
    <location>
        <begin position="1"/>
        <end position="22"/>
    </location>
</feature>
<evidence type="ECO:0000313" key="4">
    <source>
        <dbReference type="Proteomes" id="UP000694410"/>
    </source>
</evidence>
<dbReference type="SUPFAM" id="SSF54695">
    <property type="entry name" value="POZ domain"/>
    <property type="match status" value="1"/>
</dbReference>
<dbReference type="AlphaFoldDB" id="A0A8C0UL07"/>
<protein>
    <recommendedName>
        <fullName evidence="2">BTB domain-containing protein</fullName>
    </recommendedName>
</protein>
<accession>A0A8C0UL07</accession>
<dbReference type="InterPro" id="IPR011333">
    <property type="entry name" value="SKP1/BTB/POZ_sf"/>
</dbReference>
<dbReference type="InterPro" id="IPR000210">
    <property type="entry name" value="BTB/POZ_dom"/>
</dbReference>
<dbReference type="Gene3D" id="3.30.710.10">
    <property type="entry name" value="Potassium Channel Kv1.1, Chain A"/>
    <property type="match status" value="1"/>
</dbReference>
<evidence type="ECO:0000256" key="1">
    <source>
        <dbReference type="SAM" id="MobiDB-lite"/>
    </source>
</evidence>
<keyword evidence="4" id="KW-1185">Reference proteome</keyword>
<dbReference type="Proteomes" id="UP000694410">
    <property type="component" value="Unplaced"/>
</dbReference>
<evidence type="ECO:0000313" key="3">
    <source>
        <dbReference type="Ensembl" id="ENSCCEP00000009745.1"/>
    </source>
</evidence>
<dbReference type="PROSITE" id="PS50097">
    <property type="entry name" value="BTB"/>
    <property type="match status" value="1"/>
</dbReference>
<name>A0A8C0UL07_CYACU</name>
<dbReference type="Ensembl" id="ENSCCET00000015437.1">
    <property type="protein sequence ID" value="ENSCCEP00000009745.1"/>
    <property type="gene ID" value="ENSCCEG00000009859.1"/>
</dbReference>
<proteinExistence type="predicted"/>
<reference evidence="3" key="1">
    <citation type="submission" date="2025-08" db="UniProtKB">
        <authorList>
            <consortium name="Ensembl"/>
        </authorList>
    </citation>
    <scope>IDENTIFICATION</scope>
</reference>
<evidence type="ECO:0000259" key="2">
    <source>
        <dbReference type="PROSITE" id="PS50097"/>
    </source>
</evidence>